<protein>
    <submittedName>
        <fullName evidence="1">Uncharacterized protein</fullName>
    </submittedName>
</protein>
<evidence type="ECO:0000313" key="2">
    <source>
        <dbReference type="Proteomes" id="UP000828390"/>
    </source>
</evidence>
<accession>A0A9D4CAZ9</accession>
<name>A0A9D4CAZ9_DREPO</name>
<proteinExistence type="predicted"/>
<gene>
    <name evidence="1" type="ORF">DPMN_063152</name>
</gene>
<sequence>MRSNPLPFYQKMYQKKDLCYSEVTLLLTATIQTLEHLSETRSGLMMKKILKVTPQTPETHKDGLFTFEYEGHTITDRQRKNGWLKEILGQR</sequence>
<dbReference type="EMBL" id="JAIWYP010000013">
    <property type="protein sequence ID" value="KAH3720255.1"/>
    <property type="molecule type" value="Genomic_DNA"/>
</dbReference>
<reference evidence="1" key="1">
    <citation type="journal article" date="2019" name="bioRxiv">
        <title>The Genome of the Zebra Mussel, Dreissena polymorpha: A Resource for Invasive Species Research.</title>
        <authorList>
            <person name="McCartney M.A."/>
            <person name="Auch B."/>
            <person name="Kono T."/>
            <person name="Mallez S."/>
            <person name="Zhang Y."/>
            <person name="Obille A."/>
            <person name="Becker A."/>
            <person name="Abrahante J.E."/>
            <person name="Garbe J."/>
            <person name="Badalamenti J.P."/>
            <person name="Herman A."/>
            <person name="Mangelson H."/>
            <person name="Liachko I."/>
            <person name="Sullivan S."/>
            <person name="Sone E.D."/>
            <person name="Koren S."/>
            <person name="Silverstein K.A.T."/>
            <person name="Beckman K.B."/>
            <person name="Gohl D.M."/>
        </authorList>
    </citation>
    <scope>NUCLEOTIDE SEQUENCE</scope>
    <source>
        <strain evidence="1">Duluth1</strain>
        <tissue evidence="1">Whole animal</tissue>
    </source>
</reference>
<keyword evidence="2" id="KW-1185">Reference proteome</keyword>
<dbReference type="Proteomes" id="UP000828390">
    <property type="component" value="Unassembled WGS sequence"/>
</dbReference>
<reference evidence="1" key="2">
    <citation type="submission" date="2020-11" db="EMBL/GenBank/DDBJ databases">
        <authorList>
            <person name="McCartney M.A."/>
            <person name="Auch B."/>
            <person name="Kono T."/>
            <person name="Mallez S."/>
            <person name="Becker A."/>
            <person name="Gohl D.M."/>
            <person name="Silverstein K.A.T."/>
            <person name="Koren S."/>
            <person name="Bechman K.B."/>
            <person name="Herman A."/>
            <person name="Abrahante J.E."/>
            <person name="Garbe J."/>
        </authorList>
    </citation>
    <scope>NUCLEOTIDE SEQUENCE</scope>
    <source>
        <strain evidence="1">Duluth1</strain>
        <tissue evidence="1">Whole animal</tissue>
    </source>
</reference>
<dbReference type="AlphaFoldDB" id="A0A9D4CAZ9"/>
<comment type="caution">
    <text evidence="1">The sequence shown here is derived from an EMBL/GenBank/DDBJ whole genome shotgun (WGS) entry which is preliminary data.</text>
</comment>
<evidence type="ECO:0000313" key="1">
    <source>
        <dbReference type="EMBL" id="KAH3720255.1"/>
    </source>
</evidence>
<organism evidence="1 2">
    <name type="scientific">Dreissena polymorpha</name>
    <name type="common">Zebra mussel</name>
    <name type="synonym">Mytilus polymorpha</name>
    <dbReference type="NCBI Taxonomy" id="45954"/>
    <lineage>
        <taxon>Eukaryota</taxon>
        <taxon>Metazoa</taxon>
        <taxon>Spiralia</taxon>
        <taxon>Lophotrochozoa</taxon>
        <taxon>Mollusca</taxon>
        <taxon>Bivalvia</taxon>
        <taxon>Autobranchia</taxon>
        <taxon>Heteroconchia</taxon>
        <taxon>Euheterodonta</taxon>
        <taxon>Imparidentia</taxon>
        <taxon>Neoheterodontei</taxon>
        <taxon>Myida</taxon>
        <taxon>Dreissenoidea</taxon>
        <taxon>Dreissenidae</taxon>
        <taxon>Dreissena</taxon>
    </lineage>
</organism>